<comment type="caution">
    <text evidence="7">The sequence shown here is derived from an EMBL/GenBank/DDBJ whole genome shotgun (WGS) entry which is preliminary data.</text>
</comment>
<feature type="coiled-coil region" evidence="2">
    <location>
        <begin position="546"/>
        <end position="573"/>
    </location>
</feature>
<dbReference type="GO" id="GO:0006749">
    <property type="term" value="P:glutathione metabolic process"/>
    <property type="evidence" value="ECO:0007669"/>
    <property type="project" value="TreeGrafter"/>
</dbReference>
<comment type="similarity">
    <text evidence="1">Belongs to the oxoprolinase family.</text>
</comment>
<dbReference type="PANTHER" id="PTHR11365">
    <property type="entry name" value="5-OXOPROLINASE RELATED"/>
    <property type="match status" value="1"/>
</dbReference>
<dbReference type="PANTHER" id="PTHR11365:SF2">
    <property type="entry name" value="5-OXOPROLINASE"/>
    <property type="match status" value="1"/>
</dbReference>
<accession>A0A7J7IMD0</accession>
<evidence type="ECO:0000259" key="5">
    <source>
        <dbReference type="Pfam" id="PF05378"/>
    </source>
</evidence>
<evidence type="ECO:0000313" key="7">
    <source>
        <dbReference type="EMBL" id="KAF6003804.1"/>
    </source>
</evidence>
<evidence type="ECO:0000259" key="3">
    <source>
        <dbReference type="Pfam" id="PF01968"/>
    </source>
</evidence>
<dbReference type="OrthoDB" id="3643at2759"/>
<dbReference type="InterPro" id="IPR003692">
    <property type="entry name" value="Hydantoinase_B"/>
</dbReference>
<dbReference type="Pfam" id="PF19278">
    <property type="entry name" value="Hydant_A_C"/>
    <property type="match status" value="1"/>
</dbReference>
<dbReference type="GO" id="GO:0017168">
    <property type="term" value="F:5-oxoprolinase (ATP-hydrolyzing) activity"/>
    <property type="evidence" value="ECO:0007669"/>
    <property type="project" value="TreeGrafter"/>
</dbReference>
<feature type="domain" description="Acetophenone carboxylase-like C-terminal" evidence="6">
    <location>
        <begin position="558"/>
        <end position="740"/>
    </location>
</feature>
<feature type="domain" description="Hydantoinase A/oxoprolinase" evidence="3">
    <location>
        <begin position="237"/>
        <end position="539"/>
    </location>
</feature>
<feature type="domain" description="Hydantoinase B/oxoprolinase" evidence="4">
    <location>
        <begin position="770"/>
        <end position="1303"/>
    </location>
</feature>
<keyword evidence="8" id="KW-1185">Reference proteome</keyword>
<dbReference type="EMBL" id="VWRR01000005">
    <property type="protein sequence ID" value="KAF6003804.1"/>
    <property type="molecule type" value="Genomic_DNA"/>
</dbReference>
<reference evidence="7 8" key="1">
    <citation type="journal article" date="2020" name="J. Phycol.">
        <title>Comparative genome analysis reveals Cyanidiococcus gen. nov., a new extremophilic red algal genus sister to Cyanidioschyzon (Cyanidioschyzonaceae, Rhodophyta).</title>
        <authorList>
            <person name="Liu S.-L."/>
            <person name="Chiang Y.-R."/>
            <person name="Yoon H.S."/>
            <person name="Fu H.-Y."/>
        </authorList>
    </citation>
    <scope>NUCLEOTIDE SEQUENCE [LARGE SCALE GENOMIC DNA]</scope>
    <source>
        <strain evidence="7 8">THAL066</strain>
    </source>
</reference>
<evidence type="ECO:0000259" key="6">
    <source>
        <dbReference type="Pfam" id="PF19278"/>
    </source>
</evidence>
<dbReference type="Pfam" id="PF01968">
    <property type="entry name" value="Hydantoinase_A"/>
    <property type="match status" value="1"/>
</dbReference>
<dbReference type="InterPro" id="IPR049517">
    <property type="entry name" value="ACX-like_C"/>
</dbReference>
<evidence type="ECO:0000256" key="1">
    <source>
        <dbReference type="ARBA" id="ARBA00010403"/>
    </source>
</evidence>
<feature type="domain" description="Hydantoinase/oxoprolinase N-terminal" evidence="5">
    <location>
        <begin position="8"/>
        <end position="216"/>
    </location>
</feature>
<proteinExistence type="inferred from homology"/>
<dbReference type="Proteomes" id="UP000530660">
    <property type="component" value="Unassembled WGS sequence"/>
</dbReference>
<dbReference type="InterPro" id="IPR008040">
    <property type="entry name" value="Hydant_A_N"/>
</dbReference>
<dbReference type="InterPro" id="IPR045079">
    <property type="entry name" value="Oxoprolinase-like"/>
</dbReference>
<evidence type="ECO:0000313" key="8">
    <source>
        <dbReference type="Proteomes" id="UP000530660"/>
    </source>
</evidence>
<evidence type="ECO:0000259" key="4">
    <source>
        <dbReference type="Pfam" id="PF02538"/>
    </source>
</evidence>
<evidence type="ECO:0000256" key="2">
    <source>
        <dbReference type="SAM" id="Coils"/>
    </source>
</evidence>
<sequence>MVANGRFRFAIDRGGTFTDIYAEQPDGSVRVLKLLSEDPEHYRDAPREGIRRIMQQFYGHENNASEAIDPSVIEWIRMGTTVATNALLERKGERCLLLVTAGLVDLLRIGYQSRPDIFDLRASKPGTLYESVAEIPERVRIVSAATYATMETSQQQRLVASRTGQWVEVLQPPALDVAQQVLRDALEKGIRSVAVVFMHAYAYDAHERLVGELAQTLGFAHVSLSSSLTNMQRIVPRGLTCLTDAYLTPCIQRYLETFRAGFTDRLQQTQVELMQSDGGLCPLDAFSGYKAILSGPAGGVVGYAKTIYPLTAALSPEGQARPVIGFDMGGTSTDVSRYDGHLEHVLECETAGVIIQAPQLDIQTVAAGGGSRLFFCSGLLQVGPESAGANPGPVSYRKPNGQLTITDANLVLGRLQPRFFPSIFGPKEDQPLDVEAARTAFASLLRQVHAHDTERPPMTMEELALGFIRVANEAMCRPIRSMTESRGYDPAQHVLACFGGAGGQHACAVASNLGMSTVYIHRYAGILSAYGIGLSESVEDLQEPCAWRLATDLERAKSLLNELEARSRGTLEARGIPTTRIHCERFLHLRYEGTDIALLIPETTTDADEHDYVAAFERAYEREHGFLLPERSILIDNVRVRAAGQSALTMATSWQTKAATSVPESTTSGARALASSRPGVEASLQPLDRVAVYFADEWHAETPVYSLNELEAGERLLGPALLVEPAGGITVLIEPACQATVLADRSIRIDLPSTTRTVPKRVDSTALGADPVKRSVFAHRFMSIAEQMGRTLQRTAVSTNIKERLDFSCAIFDAKGGLVANAPHIPVHLGSMQDAVRRQVEHLGDRWQPGEVVATNHPAMGGTHLPDITVITAVFQNKRPVFFVASRGHHADIGGLTPGSMPPFSRTLSEEGAAITCLKLVENGVFQEARIRHVLEQAGCRCLHDVLSDLRAQIAANQRGIQLMNQLIQEQGLDTVQCYMQEIQQTAANVVRDLLRQIAQRQGRPSADGCWQLTASDSMDDGSRIQLRIEIHQEDARAVFDFSGTDAQVVANWNAPPSVAASAIIYCLRCLIGRDIPLNQGFLEPVSIRIPTGSLLDPRPDAAVVGGNVLTSQRVTDVVLRAFGACAASQGCMNNLTFGTEDMSYYETIGGGAGAGPGWHGESGVQVHMTNTRMTDPELLELRYPVLLRRFRLRPDSGGRGRWRGGQGIERELEFLQDDIQVSILSERRVFAPYGLAGGQAGARGYNWWLRRAGHGQADPIKHRPFSDHSYQVINLGNKQSIRVGAGDRILICTPGGGGYGTPLEDDLETATEQGGLVCEPEQLQ</sequence>
<protein>
    <recommendedName>
        <fullName evidence="9">5-oxoprolinase</fullName>
    </recommendedName>
</protein>
<name>A0A7J7IMD0_9RHOD</name>
<gene>
    <name evidence="7" type="ORF">F1559_001736</name>
</gene>
<organism evidence="7 8">
    <name type="scientific">Cyanidiococcus yangmingshanensis</name>
    <dbReference type="NCBI Taxonomy" id="2690220"/>
    <lineage>
        <taxon>Eukaryota</taxon>
        <taxon>Rhodophyta</taxon>
        <taxon>Bangiophyceae</taxon>
        <taxon>Cyanidiales</taxon>
        <taxon>Cyanidiaceae</taxon>
        <taxon>Cyanidiococcus</taxon>
    </lineage>
</organism>
<dbReference type="GO" id="GO:0005829">
    <property type="term" value="C:cytosol"/>
    <property type="evidence" value="ECO:0007669"/>
    <property type="project" value="TreeGrafter"/>
</dbReference>
<evidence type="ECO:0008006" key="9">
    <source>
        <dbReference type="Google" id="ProtNLM"/>
    </source>
</evidence>
<dbReference type="Pfam" id="PF02538">
    <property type="entry name" value="Hydantoinase_B"/>
    <property type="match status" value="1"/>
</dbReference>
<keyword evidence="2" id="KW-0175">Coiled coil</keyword>
<dbReference type="InterPro" id="IPR002821">
    <property type="entry name" value="Hydantoinase_A"/>
</dbReference>
<dbReference type="Pfam" id="PF05378">
    <property type="entry name" value="Hydant_A_N"/>
    <property type="match status" value="1"/>
</dbReference>